<dbReference type="Gramene" id="OGLUM03G27650.1">
    <property type="protein sequence ID" value="OGLUM03G27650.1"/>
    <property type="gene ID" value="OGLUM03G27650"/>
</dbReference>
<dbReference type="eggNOG" id="KOG1171">
    <property type="taxonomic scope" value="Eukaryota"/>
</dbReference>
<dbReference type="STRING" id="40148.A0A0D9ZAU5"/>
<dbReference type="AlphaFoldDB" id="A0A0D9ZAU5"/>
<dbReference type="SMART" id="SM01114">
    <property type="entry name" value="CXC"/>
    <property type="match status" value="1"/>
</dbReference>
<name>A0A0D9ZAU5_9ORYZ</name>
<dbReference type="PANTHER" id="PTHR46159">
    <property type="entry name" value="PROTEIN TESMIN/TSO1-LIKE CXC 2"/>
    <property type="match status" value="1"/>
</dbReference>
<proteinExistence type="inferred from homology"/>
<dbReference type="HOGENOM" id="CLU_012297_1_0_1"/>
<protein>
    <recommendedName>
        <fullName evidence="5">CRC domain-containing protein</fullName>
    </recommendedName>
</protein>
<evidence type="ECO:0000256" key="2">
    <source>
        <dbReference type="ARBA" id="ARBA00007267"/>
    </source>
</evidence>
<accession>A0A0D9ZAU5</accession>
<dbReference type="Proteomes" id="UP000026961">
    <property type="component" value="Chromosome 3"/>
</dbReference>
<dbReference type="Pfam" id="PF03638">
    <property type="entry name" value="TCR"/>
    <property type="match status" value="1"/>
</dbReference>
<evidence type="ECO:0000256" key="3">
    <source>
        <dbReference type="ARBA" id="ARBA00023242"/>
    </source>
</evidence>
<evidence type="ECO:0000313" key="7">
    <source>
        <dbReference type="Proteomes" id="UP000026961"/>
    </source>
</evidence>
<evidence type="ECO:0000256" key="4">
    <source>
        <dbReference type="SAM" id="MobiDB-lite"/>
    </source>
</evidence>
<dbReference type="InterPro" id="IPR005172">
    <property type="entry name" value="CRC"/>
</dbReference>
<feature type="region of interest" description="Disordered" evidence="4">
    <location>
        <begin position="538"/>
        <end position="569"/>
    </location>
</feature>
<dbReference type="GO" id="GO:0005634">
    <property type="term" value="C:nucleus"/>
    <property type="evidence" value="ECO:0007669"/>
    <property type="project" value="UniProtKB-SubCell"/>
</dbReference>
<dbReference type="GO" id="GO:0003700">
    <property type="term" value="F:DNA-binding transcription factor activity"/>
    <property type="evidence" value="ECO:0007669"/>
    <property type="project" value="InterPro"/>
</dbReference>
<reference evidence="6" key="1">
    <citation type="submission" date="2015-04" db="UniProtKB">
        <authorList>
            <consortium name="EnsemblPlants"/>
        </authorList>
    </citation>
    <scope>IDENTIFICATION</scope>
</reference>
<keyword evidence="7" id="KW-1185">Reference proteome</keyword>
<organism evidence="6">
    <name type="scientific">Oryza glumipatula</name>
    <dbReference type="NCBI Taxonomy" id="40148"/>
    <lineage>
        <taxon>Eukaryota</taxon>
        <taxon>Viridiplantae</taxon>
        <taxon>Streptophyta</taxon>
        <taxon>Embryophyta</taxon>
        <taxon>Tracheophyta</taxon>
        <taxon>Spermatophyta</taxon>
        <taxon>Magnoliopsida</taxon>
        <taxon>Liliopsida</taxon>
        <taxon>Poales</taxon>
        <taxon>Poaceae</taxon>
        <taxon>BOP clade</taxon>
        <taxon>Oryzoideae</taxon>
        <taxon>Oryzeae</taxon>
        <taxon>Oryzinae</taxon>
        <taxon>Oryza</taxon>
    </lineage>
</organism>
<dbReference type="InterPro" id="IPR044522">
    <property type="entry name" value="TSO1-like"/>
</dbReference>
<evidence type="ECO:0000256" key="1">
    <source>
        <dbReference type="ARBA" id="ARBA00004123"/>
    </source>
</evidence>
<comment type="subcellular location">
    <subcellularLocation>
        <location evidence="1">Nucleus</location>
    </subcellularLocation>
</comment>
<dbReference type="InterPro" id="IPR033467">
    <property type="entry name" value="Tesmin/TSO1-like_CXC"/>
</dbReference>
<reference evidence="6" key="2">
    <citation type="submission" date="2018-05" db="EMBL/GenBank/DDBJ databases">
        <title>OgluRS3 (Oryza glumaepatula Reference Sequence Version 3).</title>
        <authorList>
            <person name="Zhang J."/>
            <person name="Kudrna D."/>
            <person name="Lee S."/>
            <person name="Talag J."/>
            <person name="Welchert J."/>
            <person name="Wing R.A."/>
        </authorList>
    </citation>
    <scope>NUCLEOTIDE SEQUENCE [LARGE SCALE GENOMIC DNA]</scope>
</reference>
<comment type="similarity">
    <text evidence="2">Belongs to the lin-54 family.</text>
</comment>
<feature type="domain" description="CRC" evidence="5">
    <location>
        <begin position="563"/>
        <end position="647"/>
    </location>
</feature>
<keyword evidence="3" id="KW-0539">Nucleus</keyword>
<dbReference type="EnsemblPlants" id="OGLUM03G27650.1">
    <property type="protein sequence ID" value="OGLUM03G27650.1"/>
    <property type="gene ID" value="OGLUM03G27650"/>
</dbReference>
<sequence>MSIKIFRGEYDANITREEVVWSRMVLATKDGTIWARLFVVDREGYWSLSSILRQWLGSETNKEGARGGGRFEVVATTCEVTVVVVVGCMKEMSAGQFYCKGQERVDGGAGVKRRGAPQRKGWDSPFLNFVKSLSPISSSQPLDAVPNLQMIKSSDLVHIPSIFTSPEFTHFGLMNTSAKPCQDGLSPYCHMTQIGRSSCIKQSGPMTIASKNCSIDRSLSQAYHDSPDNASILPTNLARCIQLSSDTLGSDKRHGIAGKTDHETAQKHAKLSCFDQRCLDKMKQLTSGMNVQKRDLAKTHNDEITACDWDYLGTQYDSSVVPESDLRFETAELLLETPKNGDAMPGKSFLPIVEANLENSRRKLFQGSADCYSQSAVDNIHAYCTSRGKEVATNHVSGILPCPRESQLIPDHHFSDSLEVPSDYMAMNPSAVSQHLRGLHRRSLFNDKVRDPTMGVQSVSNLGASTCATRHRSIPDDNYSKLVGSPVCALPNVDLHLVRMTEEMVPYNMTCTVNSTLSISEHNTEISTVVPVNQLAPNTSEMNTHNQGDYSSQATMPTSAGNSGQENPKRKSYCECFASKVYCSESCSCRGCFNDHSHAETVLSTRNRIESRNPLAFAPKVIRTCGPGLEFGEDSNATPASSRHKRGIELFETKEIERADRKMKDHPKEEQSEMDKYHALCEIWGVRSTENLFTTPSMDSRRAFALFPSECPKSSLTSSTRTSSHLHSPTRTDVLLSPFGSYTQMLLGNEASDMLLQQGDSSCTASLRIASPNKKRVSPLRTGNTLSPTCRKELGLKSIIPPFPSLTGDANSELQ</sequence>
<dbReference type="PANTHER" id="PTHR46159:SF11">
    <property type="entry name" value="PROTEIN TESMIN_TSO1-LIKE CXC 2"/>
    <property type="match status" value="1"/>
</dbReference>
<feature type="compositionally biased region" description="Polar residues" evidence="4">
    <location>
        <begin position="538"/>
        <end position="566"/>
    </location>
</feature>
<evidence type="ECO:0000259" key="5">
    <source>
        <dbReference type="PROSITE" id="PS51634"/>
    </source>
</evidence>
<evidence type="ECO:0000313" key="6">
    <source>
        <dbReference type="EnsemblPlants" id="OGLUM03G27650.1"/>
    </source>
</evidence>
<dbReference type="PROSITE" id="PS51634">
    <property type="entry name" value="CRC"/>
    <property type="match status" value="1"/>
</dbReference>